<dbReference type="InterPro" id="IPR036409">
    <property type="entry name" value="Aldolase_II/adducin_N_sf"/>
</dbReference>
<dbReference type="InterPro" id="IPR050197">
    <property type="entry name" value="Aldolase_class_II_sugar_metab"/>
</dbReference>
<organism evidence="5">
    <name type="scientific">Chromera velia CCMP2878</name>
    <dbReference type="NCBI Taxonomy" id="1169474"/>
    <lineage>
        <taxon>Eukaryota</taxon>
        <taxon>Sar</taxon>
        <taxon>Alveolata</taxon>
        <taxon>Colpodellida</taxon>
        <taxon>Chromeraceae</taxon>
        <taxon>Chromera</taxon>
    </lineage>
</organism>
<gene>
    <name evidence="5" type="ORF">Cvel_7866</name>
</gene>
<keyword evidence="2" id="KW-0456">Lyase</keyword>
<feature type="domain" description="Class II aldolase/adducin N-terminal" evidence="4">
    <location>
        <begin position="253"/>
        <end position="460"/>
    </location>
</feature>
<sequence>MSTERKKRRVTDFAYEDEWKPPAQVLSDWMTRVYRHRLTTTSGGNLSMLDDDGIFYVTPKGGDKAFVDPQDVAYRPLNSNVPFKGRCPPSTEFPVHEAVYAARKDVNAILHAHSQSLVAFSIAEDTQDRTPNTLLLAESAWSVGTVGLVPYFLPGSQKLADAVAESFRQGADCVILQNHGVFCTGVSLDEAYMRFTSLESLAAATIQASAMVPPYSLCPLRKEDLVKADRPREATSPVEFQRNVSMEEKQTRTDLLKFIKRAYQQGLISSTSGSFSARVPFSNQTLGEGGGSGFTNPCAFVITPTGMDRHRLELSDLVFVESCDFGEGETEMSASVGGDGGFVKSAGMHSPSRAVGTHAAIYRQNPNVSAVMLAQPPAAVAFCITDAPFVSAGIPESFIVLGPVPVLQFEDAMRGGLVAETVKSAPVVLMRNSGVLAVGESLLKAFDRLEVCDAMARVQILARRRGAIRYLTDEEREEIEEKFLGGKKEKAKETGESKNGSASGHLKEKMEGPGCCC</sequence>
<evidence type="ECO:0000313" key="5">
    <source>
        <dbReference type="EMBL" id="CEM46355.1"/>
    </source>
</evidence>
<evidence type="ECO:0000259" key="4">
    <source>
        <dbReference type="SMART" id="SM01007"/>
    </source>
</evidence>
<dbReference type="GO" id="GO:0005829">
    <property type="term" value="C:cytosol"/>
    <property type="evidence" value="ECO:0007669"/>
    <property type="project" value="TreeGrafter"/>
</dbReference>
<protein>
    <recommendedName>
        <fullName evidence="4">Class II aldolase/adducin N-terminal domain-containing protein</fullName>
    </recommendedName>
</protein>
<feature type="compositionally biased region" description="Basic and acidic residues" evidence="3">
    <location>
        <begin position="482"/>
        <end position="496"/>
    </location>
</feature>
<dbReference type="SUPFAM" id="SSF53639">
    <property type="entry name" value="AraD/HMP-PK domain-like"/>
    <property type="match status" value="2"/>
</dbReference>
<keyword evidence="1" id="KW-0479">Metal-binding</keyword>
<feature type="domain" description="Class II aldolase/adducin N-terminal" evidence="4">
    <location>
        <begin position="24"/>
        <end position="206"/>
    </location>
</feature>
<dbReference type="PANTHER" id="PTHR22789:SF0">
    <property type="entry name" value="3-OXO-TETRONATE 4-PHOSPHATE DECARBOXYLASE-RELATED"/>
    <property type="match status" value="1"/>
</dbReference>
<dbReference type="GO" id="GO:0019323">
    <property type="term" value="P:pentose catabolic process"/>
    <property type="evidence" value="ECO:0007669"/>
    <property type="project" value="TreeGrafter"/>
</dbReference>
<name>A0A0G4HPZ9_9ALVE</name>
<dbReference type="PANTHER" id="PTHR22789">
    <property type="entry name" value="FUCULOSE PHOSPHATE ALDOLASE"/>
    <property type="match status" value="1"/>
</dbReference>
<evidence type="ECO:0000256" key="1">
    <source>
        <dbReference type="ARBA" id="ARBA00022723"/>
    </source>
</evidence>
<dbReference type="InterPro" id="IPR001303">
    <property type="entry name" value="Aldolase_II/adducin_N"/>
</dbReference>
<evidence type="ECO:0000256" key="2">
    <source>
        <dbReference type="ARBA" id="ARBA00023239"/>
    </source>
</evidence>
<reference evidence="5" key="1">
    <citation type="submission" date="2014-11" db="EMBL/GenBank/DDBJ databases">
        <authorList>
            <person name="Otto D Thomas"/>
            <person name="Naeem Raeece"/>
        </authorList>
    </citation>
    <scope>NUCLEOTIDE SEQUENCE</scope>
</reference>
<dbReference type="EMBL" id="CDMZ01003434">
    <property type="protein sequence ID" value="CEM46355.1"/>
    <property type="molecule type" value="Genomic_DNA"/>
</dbReference>
<dbReference type="GO" id="GO:0046872">
    <property type="term" value="F:metal ion binding"/>
    <property type="evidence" value="ECO:0007669"/>
    <property type="project" value="UniProtKB-KW"/>
</dbReference>
<dbReference type="Pfam" id="PF00596">
    <property type="entry name" value="Aldolase_II"/>
    <property type="match status" value="2"/>
</dbReference>
<dbReference type="SMART" id="SM01007">
    <property type="entry name" value="Aldolase_II"/>
    <property type="match status" value="2"/>
</dbReference>
<dbReference type="GO" id="GO:0016832">
    <property type="term" value="F:aldehyde-lyase activity"/>
    <property type="evidence" value="ECO:0007669"/>
    <property type="project" value="TreeGrafter"/>
</dbReference>
<dbReference type="VEuPathDB" id="CryptoDB:Cvel_7866"/>
<proteinExistence type="predicted"/>
<dbReference type="AlphaFoldDB" id="A0A0G4HPZ9"/>
<accession>A0A0G4HPZ9</accession>
<feature type="region of interest" description="Disordered" evidence="3">
    <location>
        <begin position="482"/>
        <end position="517"/>
    </location>
</feature>
<evidence type="ECO:0000256" key="3">
    <source>
        <dbReference type="SAM" id="MobiDB-lite"/>
    </source>
</evidence>
<dbReference type="Gene3D" id="3.40.225.10">
    <property type="entry name" value="Class II aldolase/adducin N-terminal domain"/>
    <property type="match status" value="2"/>
</dbReference>